<dbReference type="RefSeq" id="WP_280319170.1">
    <property type="nucleotide sequence ID" value="NZ_CP118605.1"/>
</dbReference>
<sequence>MRFGILLILLQSLLLCAEGRAESPSLQLDSAEKMVRLLLPDSSEPQPEPSDAAVFAQVQPIVINGEIAALPCALTVSPSSAVRAAHAIRGPPLRQ</sequence>
<dbReference type="Proteomes" id="UP001236500">
    <property type="component" value="Chromosome"/>
</dbReference>
<protein>
    <submittedName>
        <fullName evidence="1">Uncharacterized protein</fullName>
    </submittedName>
</protein>
<accession>A0ABY8NBH8</accession>
<evidence type="ECO:0000313" key="2">
    <source>
        <dbReference type="Proteomes" id="UP001236500"/>
    </source>
</evidence>
<evidence type="ECO:0000313" key="1">
    <source>
        <dbReference type="EMBL" id="WGL15942.1"/>
    </source>
</evidence>
<dbReference type="EMBL" id="CP118605">
    <property type="protein sequence ID" value="WGL15942.1"/>
    <property type="molecule type" value="Genomic_DNA"/>
</dbReference>
<organism evidence="1 2">
    <name type="scientific">Microbulbifer bruguierae</name>
    <dbReference type="NCBI Taxonomy" id="3029061"/>
    <lineage>
        <taxon>Bacteria</taxon>
        <taxon>Pseudomonadati</taxon>
        <taxon>Pseudomonadota</taxon>
        <taxon>Gammaproteobacteria</taxon>
        <taxon>Cellvibrionales</taxon>
        <taxon>Microbulbiferaceae</taxon>
        <taxon>Microbulbifer</taxon>
    </lineage>
</organism>
<reference evidence="1 2" key="1">
    <citation type="submission" date="2023-02" db="EMBL/GenBank/DDBJ databases">
        <title>Description and genomic characterization of Microbulbifer bruguierae sp. nov., isolated from the sediment of mangrove plant Bruguiera sexangula.</title>
        <authorList>
            <person name="Long M."/>
        </authorList>
    </citation>
    <scope>NUCLEOTIDE SEQUENCE [LARGE SCALE GENOMIC DNA]</scope>
    <source>
        <strain evidence="1 2">H12</strain>
    </source>
</reference>
<keyword evidence="2" id="KW-1185">Reference proteome</keyword>
<gene>
    <name evidence="1" type="ORF">PVT68_14335</name>
</gene>
<proteinExistence type="predicted"/>
<name>A0ABY8NBH8_9GAMM</name>